<evidence type="ECO:0000259" key="3">
    <source>
        <dbReference type="Pfam" id="PF07603"/>
    </source>
</evidence>
<gene>
    <name evidence="4" type="ORF">JZL65_11060</name>
</gene>
<dbReference type="Pfam" id="PF07603">
    <property type="entry name" value="Lcl_C"/>
    <property type="match status" value="1"/>
</dbReference>
<reference evidence="4" key="1">
    <citation type="submission" date="2021-02" db="EMBL/GenBank/DDBJ databases">
        <title>Comparative genomics of Ferrovum myxofaciens strains, predominant extremophile bacteria forming large biofilm stalactites in acid mine ecosystems.</title>
        <authorList>
            <person name="Burkartova K."/>
            <person name="Ridl J."/>
            <person name="Pajer P."/>
            <person name="Falteisek L."/>
        </authorList>
    </citation>
    <scope>NUCLEOTIDE SEQUENCE</scope>
    <source>
        <strain evidence="4">MI1III</strain>
    </source>
</reference>
<evidence type="ECO:0000259" key="2">
    <source>
        <dbReference type="Pfam" id="PF07589"/>
    </source>
</evidence>
<evidence type="ECO:0000313" key="4">
    <source>
        <dbReference type="EMBL" id="QWY78866.1"/>
    </source>
</evidence>
<dbReference type="Proteomes" id="UP000683551">
    <property type="component" value="Chromosome"/>
</dbReference>
<accession>A0A9E6N0S1</accession>
<organism evidence="4 5">
    <name type="scientific">Ferrovum myxofaciens</name>
    <dbReference type="NCBI Taxonomy" id="416213"/>
    <lineage>
        <taxon>Bacteria</taxon>
        <taxon>Pseudomonadati</taxon>
        <taxon>Pseudomonadota</taxon>
        <taxon>Betaproteobacteria</taxon>
        <taxon>Ferrovales</taxon>
        <taxon>Ferrovaceae</taxon>
        <taxon>Ferrovum</taxon>
    </lineage>
</organism>
<proteinExistence type="predicted"/>
<dbReference type="RefSeq" id="WP_273144189.1">
    <property type="nucleotide sequence ID" value="NZ_CP053675.1"/>
</dbReference>
<dbReference type="EMBL" id="CP071137">
    <property type="protein sequence ID" value="QWY78866.1"/>
    <property type="molecule type" value="Genomic_DNA"/>
</dbReference>
<feature type="domain" description="Ice-binding protein C-terminal" evidence="2">
    <location>
        <begin position="223"/>
        <end position="245"/>
    </location>
</feature>
<name>A0A9E6N0S1_9PROT</name>
<feature type="chain" id="PRO_5038584060" evidence="1">
    <location>
        <begin position="24"/>
        <end position="250"/>
    </location>
</feature>
<protein>
    <submittedName>
        <fullName evidence="4">DUF1566 domain-containing protein</fullName>
    </submittedName>
</protein>
<evidence type="ECO:0000313" key="5">
    <source>
        <dbReference type="Proteomes" id="UP000683551"/>
    </source>
</evidence>
<dbReference type="InterPro" id="IPR011460">
    <property type="entry name" value="Lcl_C"/>
</dbReference>
<dbReference type="Pfam" id="PF07589">
    <property type="entry name" value="PEP-CTERM"/>
    <property type="match status" value="1"/>
</dbReference>
<dbReference type="AlphaFoldDB" id="A0A9E6N0S1"/>
<sequence length="250" mass="27121">MKYRFGAMALVAAGLLSVNAAQASLISDGPGLVYDNVANVTWSSNGNLFATMYATDPNLINQIIAVAPTVHDTPNGFDNAGPGNYNLNATDFNGTTGYMDWWGAIAWTKYLDSTNYLGHNTWELPTTYTQSCSGYNCTNSMLGELFYAGLGGTVGQSINTSHNASYSLFTNIQNSVYWSGTEYASNPSYAWYFYTYYGYQYAISKNDGFYSWAVLPGNAAANVPEPASVALLGIGMLGLMAGLRRHRRFG</sequence>
<feature type="domain" description="Lcl C-terminal" evidence="3">
    <location>
        <begin position="32"/>
        <end position="214"/>
    </location>
</feature>
<dbReference type="InterPro" id="IPR013424">
    <property type="entry name" value="Ice-binding_C"/>
</dbReference>
<keyword evidence="1" id="KW-0732">Signal</keyword>
<evidence type="ECO:0000256" key="1">
    <source>
        <dbReference type="SAM" id="SignalP"/>
    </source>
</evidence>
<dbReference type="NCBIfam" id="TIGR02595">
    <property type="entry name" value="PEP_CTERM"/>
    <property type="match status" value="1"/>
</dbReference>
<feature type="signal peptide" evidence="1">
    <location>
        <begin position="1"/>
        <end position="23"/>
    </location>
</feature>